<name>A0A0W8CJ16_PHYNI</name>
<reference evidence="2 3" key="1">
    <citation type="submission" date="2015-11" db="EMBL/GenBank/DDBJ databases">
        <title>Genomes and virulence difference between two physiological races of Phytophthora nicotianae.</title>
        <authorList>
            <person name="Liu H."/>
            <person name="Ma X."/>
            <person name="Yu H."/>
            <person name="Fang D."/>
            <person name="Li Y."/>
            <person name="Wang X."/>
            <person name="Wang W."/>
            <person name="Dong Y."/>
            <person name="Xiao B."/>
        </authorList>
    </citation>
    <scope>NUCLEOTIDE SEQUENCE [LARGE SCALE GENOMIC DNA]</scope>
    <source>
        <strain evidence="3">race 1</strain>
    </source>
</reference>
<dbReference type="Proteomes" id="UP000054636">
    <property type="component" value="Unassembled WGS sequence"/>
</dbReference>
<feature type="compositionally biased region" description="Low complexity" evidence="1">
    <location>
        <begin position="95"/>
        <end position="106"/>
    </location>
</feature>
<evidence type="ECO:0000313" key="3">
    <source>
        <dbReference type="Proteomes" id="UP000054636"/>
    </source>
</evidence>
<protein>
    <submittedName>
        <fullName evidence="2">Expansin-YoaJ</fullName>
    </submittedName>
</protein>
<evidence type="ECO:0000256" key="1">
    <source>
        <dbReference type="SAM" id="MobiDB-lite"/>
    </source>
</evidence>
<feature type="compositionally biased region" description="Acidic residues" evidence="1">
    <location>
        <begin position="82"/>
        <end position="94"/>
    </location>
</feature>
<feature type="region of interest" description="Disordered" evidence="1">
    <location>
        <begin position="81"/>
        <end position="121"/>
    </location>
</feature>
<evidence type="ECO:0000313" key="2">
    <source>
        <dbReference type="EMBL" id="KUF83956.1"/>
    </source>
</evidence>
<comment type="caution">
    <text evidence="2">The sequence shown here is derived from an EMBL/GenBank/DDBJ whole genome shotgun (WGS) entry which is preliminary data.</text>
</comment>
<accession>A0A0W8CJ16</accession>
<proteinExistence type="predicted"/>
<organism evidence="2 3">
    <name type="scientific">Phytophthora nicotianae</name>
    <name type="common">Potato buckeye rot agent</name>
    <name type="synonym">Phytophthora parasitica</name>
    <dbReference type="NCBI Taxonomy" id="4792"/>
    <lineage>
        <taxon>Eukaryota</taxon>
        <taxon>Sar</taxon>
        <taxon>Stramenopiles</taxon>
        <taxon>Oomycota</taxon>
        <taxon>Peronosporomycetes</taxon>
        <taxon>Peronosporales</taxon>
        <taxon>Peronosporaceae</taxon>
        <taxon>Phytophthora</taxon>
    </lineage>
</organism>
<dbReference type="EMBL" id="LNFP01002177">
    <property type="protein sequence ID" value="KUF83956.1"/>
    <property type="molecule type" value="Genomic_DNA"/>
</dbReference>
<dbReference type="AlphaFoldDB" id="A0A0W8CJ16"/>
<sequence length="154" mass="16137">MTPANESAPADTAASVPALAGTTTLASTHVDAPATEANLSVAQYHLLQQQKRVQDSADTPSAILYGSSVLNTDGIFPIDFGSDIEDVPMEEDEASSSSAAESKVAETTPDPLTGLRRTRDEDPGAFKFEASAFWRRGIAATSAGDALFSFSHCK</sequence>
<gene>
    <name evidence="2" type="ORF">AM588_10000627</name>
</gene>